<organism evidence="1 2">
    <name type="scientific">Entomophthora muscae</name>
    <dbReference type="NCBI Taxonomy" id="34485"/>
    <lineage>
        <taxon>Eukaryota</taxon>
        <taxon>Fungi</taxon>
        <taxon>Fungi incertae sedis</taxon>
        <taxon>Zoopagomycota</taxon>
        <taxon>Entomophthoromycotina</taxon>
        <taxon>Entomophthoromycetes</taxon>
        <taxon>Entomophthorales</taxon>
        <taxon>Entomophthoraceae</taxon>
        <taxon>Entomophthora</taxon>
    </lineage>
</organism>
<evidence type="ECO:0000313" key="2">
    <source>
        <dbReference type="Proteomes" id="UP001165960"/>
    </source>
</evidence>
<protein>
    <submittedName>
        <fullName evidence="1">Uncharacterized protein</fullName>
    </submittedName>
</protein>
<evidence type="ECO:0000313" key="1">
    <source>
        <dbReference type="EMBL" id="KAJ9061298.1"/>
    </source>
</evidence>
<name>A0ACC2SG53_9FUNG</name>
<sequence length="236" mass="27497">MKFYLALLLTSLIQAQDTETKSQLIQRVCTEGSSSITIEIKDQGERDTDDVFEDHWHVNECRKFSNAKVFKSWKIDASKPIDHCLTCVRDQAYVDTVFEVYYDASYQSFDGYTFKINTLNTTSVKQLLKKRYNRFLIALDIDLEHWKEVGPEITKSHAMVDHVVLRLSSGAAHMKMLREVFKSSPKVPISLMDKSATMIMKNLVKQIQEDHPKEKIFYSSNPKQEKLFSYFKNFEI</sequence>
<dbReference type="Proteomes" id="UP001165960">
    <property type="component" value="Unassembled WGS sequence"/>
</dbReference>
<reference evidence="1" key="1">
    <citation type="submission" date="2022-04" db="EMBL/GenBank/DDBJ databases">
        <title>Genome of the entomopathogenic fungus Entomophthora muscae.</title>
        <authorList>
            <person name="Elya C."/>
            <person name="Lovett B.R."/>
            <person name="Lee E."/>
            <person name="Macias A.M."/>
            <person name="Hajek A.E."/>
            <person name="De Bivort B.L."/>
            <person name="Kasson M.T."/>
            <person name="De Fine Licht H.H."/>
            <person name="Stajich J.E."/>
        </authorList>
    </citation>
    <scope>NUCLEOTIDE SEQUENCE</scope>
    <source>
        <strain evidence="1">Berkeley</strain>
    </source>
</reference>
<keyword evidence="2" id="KW-1185">Reference proteome</keyword>
<proteinExistence type="predicted"/>
<gene>
    <name evidence="1" type="ORF">DSO57_1022093</name>
</gene>
<comment type="caution">
    <text evidence="1">The sequence shown here is derived from an EMBL/GenBank/DDBJ whole genome shotgun (WGS) entry which is preliminary data.</text>
</comment>
<accession>A0ACC2SG53</accession>
<dbReference type="EMBL" id="QTSX02005080">
    <property type="protein sequence ID" value="KAJ9061298.1"/>
    <property type="molecule type" value="Genomic_DNA"/>
</dbReference>